<evidence type="ECO:0000313" key="2">
    <source>
        <dbReference type="Proteomes" id="UP000242474"/>
    </source>
</evidence>
<accession>A0A2G5B0K8</accession>
<organism evidence="1 2">
    <name type="scientific">Coemansia reversa (strain ATCC 12441 / NRRL 1564)</name>
    <dbReference type="NCBI Taxonomy" id="763665"/>
    <lineage>
        <taxon>Eukaryota</taxon>
        <taxon>Fungi</taxon>
        <taxon>Fungi incertae sedis</taxon>
        <taxon>Zoopagomycota</taxon>
        <taxon>Kickxellomycotina</taxon>
        <taxon>Kickxellomycetes</taxon>
        <taxon>Kickxellales</taxon>
        <taxon>Kickxellaceae</taxon>
        <taxon>Coemansia</taxon>
    </lineage>
</organism>
<gene>
    <name evidence="1" type="ORF">COEREDRAFT_84045</name>
</gene>
<protein>
    <submittedName>
        <fullName evidence="1">Uncharacterized protein</fullName>
    </submittedName>
</protein>
<keyword evidence="2" id="KW-1185">Reference proteome</keyword>
<reference evidence="1 2" key="1">
    <citation type="journal article" date="2015" name="Genome Biol. Evol.">
        <title>Phylogenomic analyses indicate that early fungi evolved digesting cell walls of algal ancestors of land plants.</title>
        <authorList>
            <person name="Chang Y."/>
            <person name="Wang S."/>
            <person name="Sekimoto S."/>
            <person name="Aerts A.L."/>
            <person name="Choi C."/>
            <person name="Clum A."/>
            <person name="LaButti K.M."/>
            <person name="Lindquist E.A."/>
            <person name="Yee Ngan C."/>
            <person name="Ohm R.A."/>
            <person name="Salamov A.A."/>
            <person name="Grigoriev I.V."/>
            <person name="Spatafora J.W."/>
            <person name="Berbee M.L."/>
        </authorList>
    </citation>
    <scope>NUCLEOTIDE SEQUENCE [LARGE SCALE GENOMIC DNA]</scope>
    <source>
        <strain evidence="1 2">NRRL 1564</strain>
    </source>
</reference>
<dbReference type="AlphaFoldDB" id="A0A2G5B0K8"/>
<evidence type="ECO:0000313" key="1">
    <source>
        <dbReference type="EMBL" id="PIA12553.1"/>
    </source>
</evidence>
<proteinExistence type="predicted"/>
<sequence>MSNKTKKIEETLLTLEDETKSSAGDKSYRKVKHDGRNISIALNNKYIENLEIYVSNKTDLIKVYSKDFVLKINEIIDMLNKKFDFSINHFEDSFSARFNKYTDISFIDANNNSKKILIDNLRERHFTAFIELLVNNVGYDTINNIHYLNLDVKLLAATKITSKTGYDVKTATAAN</sequence>
<name>A0A2G5B0K8_COERN</name>
<dbReference type="Proteomes" id="UP000242474">
    <property type="component" value="Unassembled WGS sequence"/>
</dbReference>
<dbReference type="EMBL" id="KZ303664">
    <property type="protein sequence ID" value="PIA12553.1"/>
    <property type="molecule type" value="Genomic_DNA"/>
</dbReference>